<evidence type="ECO:0000259" key="2">
    <source>
        <dbReference type="Pfam" id="PF14577"/>
    </source>
</evidence>
<dbReference type="AlphaFoldDB" id="A0A7N0VM87"/>
<dbReference type="InterPro" id="IPR039299">
    <property type="entry name" value="SEOA"/>
</dbReference>
<dbReference type="Pfam" id="PF14577">
    <property type="entry name" value="SEO_C"/>
    <property type="match status" value="1"/>
</dbReference>
<protein>
    <submittedName>
        <fullName evidence="3">Uncharacterized protein</fullName>
    </submittedName>
</protein>
<feature type="domain" description="Sieve element occlusion N-terminal" evidence="1">
    <location>
        <begin position="63"/>
        <end position="176"/>
    </location>
</feature>
<accession>A0A7N0VM87</accession>
<evidence type="ECO:0000313" key="3">
    <source>
        <dbReference type="EnsemblPlants" id="Kaladp1310s0021.1.v1.1"/>
    </source>
</evidence>
<sequence length="744" mass="86474">MYQTIIFSSEKREARKELCFPETQAKNKPKLDMDNIKQKEQLNLTSQTNRGLTTRMMTTLTETQISALHRPDGRQIDVSYLLLLVKDITLLTNEAPDVPTLETSKGAERLSQCREHLSALQRIMQDTTKRDDKQTVTVSVLRELTRFSWDAKAALILASFAMNHGVWMLAQMYSASSPALKANNHEKLHRVISYFVPQRSELDAYYFYLSLICSFSKRPKANQLHKPALTRLLRALVEVVQRINELQELPSADLEGNGTGYEKAVARVPAVVCDIINIVTLCGDVVSRFPENDYEISVAEENELSSHRSMLNEMNRDFRDQITECNRFLEETKFDEEYQIPIPKTSHDHLTEALEFLIKGGGDQHQQNQADRIIRQLRRKYVLLLVSDDGSSEEEITVLNHLYRDITLVPDEKPKAPFSILWIPLYSSSDKTALDMYFNVQRIDMVWHVTPHPSMVSNEAAEFIKTKWRLKNKSNILVALDPNGRVLNINAMHMIWNWLARAFPFTRSRERVLWKEESFGMRFLLHGMFPDSIQDKKYVFMYGGDDEEWIQQFTTSARSVAANWGIPLELLFVEKPGKEYQKTATSGVLTKMAIRQVVPIDRLHCWFFWRRLRSLLISRINHQRTQDDWMTRQLKWLVGYETERRWAVLGKGDMVMGHGPGSIMLQALMQCDEDAELKMDELFEVHFGSLCEKIERRERVCCEIRFPVSDLWMPDTMKCPDPDCVLEEMSERVVFECCHETLYF</sequence>
<feature type="domain" description="Sieve element occlusion N-terminal" evidence="1">
    <location>
        <begin position="223"/>
        <end position="339"/>
    </location>
</feature>
<feature type="domain" description="Sieve element occlusion C-terminal" evidence="2">
    <location>
        <begin position="508"/>
        <end position="739"/>
    </location>
</feature>
<dbReference type="Pfam" id="PF14576">
    <property type="entry name" value="SEO_N"/>
    <property type="match status" value="2"/>
</dbReference>
<organism evidence="3 4">
    <name type="scientific">Kalanchoe fedtschenkoi</name>
    <name type="common">Lavender scallops</name>
    <name type="synonym">South American air plant</name>
    <dbReference type="NCBI Taxonomy" id="63787"/>
    <lineage>
        <taxon>Eukaryota</taxon>
        <taxon>Viridiplantae</taxon>
        <taxon>Streptophyta</taxon>
        <taxon>Embryophyta</taxon>
        <taxon>Tracheophyta</taxon>
        <taxon>Spermatophyta</taxon>
        <taxon>Magnoliopsida</taxon>
        <taxon>eudicotyledons</taxon>
        <taxon>Gunneridae</taxon>
        <taxon>Pentapetalae</taxon>
        <taxon>Saxifragales</taxon>
        <taxon>Crassulaceae</taxon>
        <taxon>Kalanchoe</taxon>
    </lineage>
</organism>
<reference evidence="3" key="1">
    <citation type="submission" date="2021-01" db="UniProtKB">
        <authorList>
            <consortium name="EnsemblPlants"/>
        </authorList>
    </citation>
    <scope>IDENTIFICATION</scope>
</reference>
<proteinExistence type="predicted"/>
<dbReference type="InterPro" id="IPR027942">
    <property type="entry name" value="SEO_N"/>
</dbReference>
<dbReference type="PANTHER" id="PTHR33232:SF20">
    <property type="entry name" value="PROTEIN SIEVE ELEMENT OCCLUSION B-LIKE"/>
    <property type="match status" value="1"/>
</dbReference>
<dbReference type="Proteomes" id="UP000594263">
    <property type="component" value="Unplaced"/>
</dbReference>
<dbReference type="InterPro" id="IPR027944">
    <property type="entry name" value="SEO_C"/>
</dbReference>
<keyword evidence="4" id="KW-1185">Reference proteome</keyword>
<dbReference type="PANTHER" id="PTHR33232">
    <property type="entry name" value="PROTEIN SIEVE ELEMENT OCCLUSION B-LIKE"/>
    <property type="match status" value="1"/>
</dbReference>
<evidence type="ECO:0000259" key="1">
    <source>
        <dbReference type="Pfam" id="PF14576"/>
    </source>
</evidence>
<name>A0A7N0VM87_KALFE</name>
<dbReference type="Gramene" id="Kaladp1310s0021.1.v1.1">
    <property type="protein sequence ID" value="Kaladp1310s0021.1.v1.1"/>
    <property type="gene ID" value="Kaladp1310s0021.v1.1"/>
</dbReference>
<dbReference type="EnsemblPlants" id="Kaladp1310s0021.1.v1.1">
    <property type="protein sequence ID" value="Kaladp1310s0021.1.v1.1"/>
    <property type="gene ID" value="Kaladp1310s0021.v1.1"/>
</dbReference>
<dbReference type="GO" id="GO:0010088">
    <property type="term" value="P:phloem development"/>
    <property type="evidence" value="ECO:0007669"/>
    <property type="project" value="InterPro"/>
</dbReference>
<evidence type="ECO:0000313" key="4">
    <source>
        <dbReference type="Proteomes" id="UP000594263"/>
    </source>
</evidence>